<organism evidence="2 3">
    <name type="scientific">Mugilogobius chulae</name>
    <name type="common">yellowstripe goby</name>
    <dbReference type="NCBI Taxonomy" id="88201"/>
    <lineage>
        <taxon>Eukaryota</taxon>
        <taxon>Metazoa</taxon>
        <taxon>Chordata</taxon>
        <taxon>Craniata</taxon>
        <taxon>Vertebrata</taxon>
        <taxon>Euteleostomi</taxon>
        <taxon>Actinopterygii</taxon>
        <taxon>Neopterygii</taxon>
        <taxon>Teleostei</taxon>
        <taxon>Neoteleostei</taxon>
        <taxon>Acanthomorphata</taxon>
        <taxon>Gobiaria</taxon>
        <taxon>Gobiiformes</taxon>
        <taxon>Gobioidei</taxon>
        <taxon>Gobiidae</taxon>
        <taxon>Gobionellinae</taxon>
        <taxon>Mugilogobius</taxon>
    </lineage>
</organism>
<dbReference type="Proteomes" id="UP001460270">
    <property type="component" value="Unassembled WGS sequence"/>
</dbReference>
<proteinExistence type="predicted"/>
<keyword evidence="3" id="KW-1185">Reference proteome</keyword>
<dbReference type="AlphaFoldDB" id="A0AAW0PJL0"/>
<evidence type="ECO:0000256" key="1">
    <source>
        <dbReference type="SAM" id="MobiDB-lite"/>
    </source>
</evidence>
<protein>
    <submittedName>
        <fullName evidence="2">Uncharacterized protein</fullName>
    </submittedName>
</protein>
<feature type="compositionally biased region" description="Basic and acidic residues" evidence="1">
    <location>
        <begin position="34"/>
        <end position="56"/>
    </location>
</feature>
<reference evidence="3" key="1">
    <citation type="submission" date="2024-04" db="EMBL/GenBank/DDBJ databases">
        <title>Salinicola lusitanus LLJ914,a marine bacterium isolated from the Okinawa Trough.</title>
        <authorList>
            <person name="Li J."/>
        </authorList>
    </citation>
    <scope>NUCLEOTIDE SEQUENCE [LARGE SCALE GENOMIC DNA]</scope>
</reference>
<sequence>MVFVAQVNGGAGQEPLSVASPSRVEQVVGRWLRRSRDLGSRSHSAGRDRSTSEEKTSQPSVPEPRSYAFRFSVQLQRDPGFCSHGLTLSSHTPIVVQDITPANEAMDRCQTADHWPEYKTKR</sequence>
<feature type="region of interest" description="Disordered" evidence="1">
    <location>
        <begin position="33"/>
        <end position="65"/>
    </location>
</feature>
<accession>A0AAW0PJL0</accession>
<dbReference type="EMBL" id="JBBPFD010000004">
    <property type="protein sequence ID" value="KAK7929680.1"/>
    <property type="molecule type" value="Genomic_DNA"/>
</dbReference>
<comment type="caution">
    <text evidence="2">The sequence shown here is derived from an EMBL/GenBank/DDBJ whole genome shotgun (WGS) entry which is preliminary data.</text>
</comment>
<evidence type="ECO:0000313" key="2">
    <source>
        <dbReference type="EMBL" id="KAK7929680.1"/>
    </source>
</evidence>
<feature type="region of interest" description="Disordered" evidence="1">
    <location>
        <begin position="1"/>
        <end position="21"/>
    </location>
</feature>
<evidence type="ECO:0000313" key="3">
    <source>
        <dbReference type="Proteomes" id="UP001460270"/>
    </source>
</evidence>
<gene>
    <name evidence="2" type="ORF">WMY93_006075</name>
</gene>
<name>A0AAW0PJL0_9GOBI</name>